<sequence>MVAAAVRMVSLAYTPFFDSATRRQSEEMALSGGEFQLCLQPFPKSPATPSRAPARLSSPEFSRAQQRRFLISPPIRVAASNQQFRRAFSAWRSVMVVRW</sequence>
<comment type="caution">
    <text evidence="1">The sequence shown here is derived from an EMBL/GenBank/DDBJ whole genome shotgun (WGS) entry which is preliminary data.</text>
</comment>
<protein>
    <submittedName>
        <fullName evidence="1">Uncharacterized protein</fullName>
    </submittedName>
</protein>
<organism evidence="1 2">
    <name type="scientific">Cuscuta australis</name>
    <dbReference type="NCBI Taxonomy" id="267555"/>
    <lineage>
        <taxon>Eukaryota</taxon>
        <taxon>Viridiplantae</taxon>
        <taxon>Streptophyta</taxon>
        <taxon>Embryophyta</taxon>
        <taxon>Tracheophyta</taxon>
        <taxon>Spermatophyta</taxon>
        <taxon>Magnoliopsida</taxon>
        <taxon>eudicotyledons</taxon>
        <taxon>Gunneridae</taxon>
        <taxon>Pentapetalae</taxon>
        <taxon>asterids</taxon>
        <taxon>lamiids</taxon>
        <taxon>Solanales</taxon>
        <taxon>Convolvulaceae</taxon>
        <taxon>Cuscuteae</taxon>
        <taxon>Cuscuta</taxon>
        <taxon>Cuscuta subgen. Grammica</taxon>
        <taxon>Cuscuta sect. Cleistogrammica</taxon>
    </lineage>
</organism>
<evidence type="ECO:0000313" key="2">
    <source>
        <dbReference type="Proteomes" id="UP000249390"/>
    </source>
</evidence>
<reference evidence="1 2" key="1">
    <citation type="submission" date="2018-06" db="EMBL/GenBank/DDBJ databases">
        <title>The Genome of Cuscuta australis (Dodder) Provides Insight into the Evolution of Plant Parasitism.</title>
        <authorList>
            <person name="Liu H."/>
        </authorList>
    </citation>
    <scope>NUCLEOTIDE SEQUENCE [LARGE SCALE GENOMIC DNA]</scope>
    <source>
        <strain evidence="2">cv. Yunnan</strain>
        <tissue evidence="1">Vines</tissue>
    </source>
</reference>
<dbReference type="AlphaFoldDB" id="A0A328CVL8"/>
<keyword evidence="2" id="KW-1185">Reference proteome</keyword>
<gene>
    <name evidence="1" type="ORF">DM860_004066</name>
</gene>
<proteinExistence type="predicted"/>
<dbReference type="EMBL" id="NQVE01000217">
    <property type="protein sequence ID" value="RAL37144.1"/>
    <property type="molecule type" value="Genomic_DNA"/>
</dbReference>
<accession>A0A328CVL8</accession>
<name>A0A328CVL8_9ASTE</name>
<dbReference type="Proteomes" id="UP000249390">
    <property type="component" value="Unassembled WGS sequence"/>
</dbReference>
<evidence type="ECO:0000313" key="1">
    <source>
        <dbReference type="EMBL" id="RAL37144.1"/>
    </source>
</evidence>